<name>A0A2W5ELR0_9SPHI</name>
<evidence type="ECO:0000259" key="5">
    <source>
        <dbReference type="Pfam" id="PF01555"/>
    </source>
</evidence>
<evidence type="ECO:0000313" key="7">
    <source>
        <dbReference type="Proteomes" id="UP000249645"/>
    </source>
</evidence>
<dbReference type="GO" id="GO:0032259">
    <property type="term" value="P:methylation"/>
    <property type="evidence" value="ECO:0007669"/>
    <property type="project" value="UniProtKB-KW"/>
</dbReference>
<comment type="caution">
    <text evidence="6">The sequence shown here is derived from an EMBL/GenBank/DDBJ whole genome shotgun (WGS) entry which is preliminary data.</text>
</comment>
<proteinExistence type="inferred from homology"/>
<evidence type="ECO:0000313" key="6">
    <source>
        <dbReference type="EMBL" id="PZP42190.1"/>
    </source>
</evidence>
<dbReference type="AlphaFoldDB" id="A0A2W5ELR0"/>
<dbReference type="InterPro" id="IPR001091">
    <property type="entry name" value="RM_Methyltransferase"/>
</dbReference>
<dbReference type="CDD" id="cd02440">
    <property type="entry name" value="AdoMet_MTases"/>
    <property type="match status" value="1"/>
</dbReference>
<evidence type="ECO:0000256" key="4">
    <source>
        <dbReference type="RuleBase" id="RU362026"/>
    </source>
</evidence>
<keyword evidence="3 6" id="KW-0808">Transferase</keyword>
<dbReference type="EC" id="2.1.1.-" evidence="4"/>
<sequence>MIQLFNEDNIATLERLQDESVDIILTDPPYLYLKGQKLERPFNERHFFIECCRVLKKDGFIVLFGRGESFYRWNNLLNDLIEYKEGSVKYGYKVYNEFGNIINKYSYKEVFKFKEEIVWNKSYCTSPLMAISRVHETVSIFTKGNGTINKVKVPYLEMKADDLGSICQDIKRMRSILKNTKSLDAVLDFLENNKIDYSDATYKHRATEVGDHGTIDRCLAVAKMIQNGTNEKTIIRTDIDPRLEGKGVSVRDGMYNNDRTVSALNCVVNGLKEKTIIRTDRYDADSFTKYGATCDKRKKGDRCVDVLQGVEYGLNEKTIIKETRDHYSSIHPTQKPVRLLERLLALVLPKKDREQINVLDPFGGSFSTMEACINMGVNGISCEIDKEYFTNGKERIDTKLKEVKQTFIIQKS</sequence>
<evidence type="ECO:0000256" key="1">
    <source>
        <dbReference type="ARBA" id="ARBA00006594"/>
    </source>
</evidence>
<evidence type="ECO:0000256" key="2">
    <source>
        <dbReference type="ARBA" id="ARBA00022603"/>
    </source>
</evidence>
<dbReference type="GO" id="GO:0003677">
    <property type="term" value="F:DNA binding"/>
    <property type="evidence" value="ECO:0007669"/>
    <property type="project" value="InterPro"/>
</dbReference>
<dbReference type="PROSITE" id="PS00092">
    <property type="entry name" value="N6_MTASE"/>
    <property type="match status" value="1"/>
</dbReference>
<dbReference type="InterPro" id="IPR002052">
    <property type="entry name" value="DNA_methylase_N6_adenine_CS"/>
</dbReference>
<dbReference type="InterPro" id="IPR029063">
    <property type="entry name" value="SAM-dependent_MTases_sf"/>
</dbReference>
<organism evidence="6 7">
    <name type="scientific">Pseudopedobacter saltans</name>
    <dbReference type="NCBI Taxonomy" id="151895"/>
    <lineage>
        <taxon>Bacteria</taxon>
        <taxon>Pseudomonadati</taxon>
        <taxon>Bacteroidota</taxon>
        <taxon>Sphingobacteriia</taxon>
        <taxon>Sphingobacteriales</taxon>
        <taxon>Sphingobacteriaceae</taxon>
        <taxon>Pseudopedobacter</taxon>
    </lineage>
</organism>
<dbReference type="InterPro" id="IPR002941">
    <property type="entry name" value="DNA_methylase_N4/N6"/>
</dbReference>
<feature type="domain" description="DNA methylase N-4/N-6" evidence="5">
    <location>
        <begin position="21"/>
        <end position="390"/>
    </location>
</feature>
<dbReference type="Gene3D" id="3.40.50.150">
    <property type="entry name" value="Vaccinia Virus protein VP39"/>
    <property type="match status" value="2"/>
</dbReference>
<dbReference type="SUPFAM" id="SSF53335">
    <property type="entry name" value="S-adenosyl-L-methionine-dependent methyltransferases"/>
    <property type="match status" value="1"/>
</dbReference>
<keyword evidence="2 6" id="KW-0489">Methyltransferase</keyword>
<dbReference type="PRINTS" id="PR00508">
    <property type="entry name" value="S21N4MTFRASE"/>
</dbReference>
<dbReference type="GO" id="GO:0008170">
    <property type="term" value="F:N-methyltransferase activity"/>
    <property type="evidence" value="ECO:0007669"/>
    <property type="project" value="InterPro"/>
</dbReference>
<evidence type="ECO:0000256" key="3">
    <source>
        <dbReference type="ARBA" id="ARBA00022679"/>
    </source>
</evidence>
<reference evidence="6 7" key="1">
    <citation type="submission" date="2017-11" db="EMBL/GenBank/DDBJ databases">
        <title>Infants hospitalized years apart are colonized by the same room-sourced microbial strains.</title>
        <authorList>
            <person name="Brooks B."/>
            <person name="Olm M.R."/>
            <person name="Firek B.A."/>
            <person name="Baker R."/>
            <person name="Thomas B.C."/>
            <person name="Morowitz M.J."/>
            <person name="Banfield J.F."/>
        </authorList>
    </citation>
    <scope>NUCLEOTIDE SEQUENCE [LARGE SCALE GENOMIC DNA]</scope>
    <source>
        <strain evidence="6">S2_009_000_R2_76</strain>
    </source>
</reference>
<gene>
    <name evidence="6" type="ORF">DI598_17210</name>
</gene>
<dbReference type="Pfam" id="PF01555">
    <property type="entry name" value="N6_N4_Mtase"/>
    <property type="match status" value="1"/>
</dbReference>
<protein>
    <recommendedName>
        <fullName evidence="4">Methyltransferase</fullName>
        <ecNumber evidence="4">2.1.1.-</ecNumber>
    </recommendedName>
</protein>
<dbReference type="Proteomes" id="UP000249645">
    <property type="component" value="Unassembled WGS sequence"/>
</dbReference>
<dbReference type="EMBL" id="QFOI01000449">
    <property type="protein sequence ID" value="PZP42190.1"/>
    <property type="molecule type" value="Genomic_DNA"/>
</dbReference>
<comment type="similarity">
    <text evidence="1 4">Belongs to the N(4)/N(6)-methyltransferase family.</text>
</comment>
<accession>A0A2W5ELR0</accession>